<evidence type="ECO:0000313" key="2">
    <source>
        <dbReference type="Proteomes" id="UP000647172"/>
    </source>
</evidence>
<dbReference type="Proteomes" id="UP000647172">
    <property type="component" value="Unassembled WGS sequence"/>
</dbReference>
<gene>
    <name evidence="1" type="ORF">Ani05nite_67230</name>
</gene>
<organism evidence="1 2">
    <name type="scientific">Actinoplanes nipponensis</name>
    <dbReference type="NCBI Taxonomy" id="135950"/>
    <lineage>
        <taxon>Bacteria</taxon>
        <taxon>Bacillati</taxon>
        <taxon>Actinomycetota</taxon>
        <taxon>Actinomycetes</taxon>
        <taxon>Micromonosporales</taxon>
        <taxon>Micromonosporaceae</taxon>
        <taxon>Actinoplanes</taxon>
    </lineage>
</organism>
<reference evidence="1" key="1">
    <citation type="submission" date="2021-01" db="EMBL/GenBank/DDBJ databases">
        <title>Whole genome shotgun sequence of Actinoplanes nipponensis NBRC 14063.</title>
        <authorList>
            <person name="Komaki H."/>
            <person name="Tamura T."/>
        </authorList>
    </citation>
    <scope>NUCLEOTIDE SEQUENCE</scope>
    <source>
        <strain evidence="1">NBRC 14063</strain>
    </source>
</reference>
<protein>
    <submittedName>
        <fullName evidence="1">Uncharacterized protein</fullName>
    </submittedName>
</protein>
<dbReference type="AlphaFoldDB" id="A0A919JLF7"/>
<accession>A0A919JLF7</accession>
<proteinExistence type="predicted"/>
<keyword evidence="2" id="KW-1185">Reference proteome</keyword>
<evidence type="ECO:0000313" key="1">
    <source>
        <dbReference type="EMBL" id="GIE53189.1"/>
    </source>
</evidence>
<comment type="caution">
    <text evidence="1">The sequence shown here is derived from an EMBL/GenBank/DDBJ whole genome shotgun (WGS) entry which is preliminary data.</text>
</comment>
<name>A0A919JLF7_9ACTN</name>
<sequence>MSHPTVKEIEGWKYWLEHVFMPLNRRMLETLLSNTDLIEGDQIPECLLSFCAHVNGYEVVLARWAEGDETELTSVIDHPGDSLHEHIAGMYRQLKRSQVDLLGT</sequence>
<dbReference type="EMBL" id="BOMQ01000079">
    <property type="protein sequence ID" value="GIE53189.1"/>
    <property type="molecule type" value="Genomic_DNA"/>
</dbReference>